<organism evidence="15">
    <name type="scientific">hydrothermal vent metagenome</name>
    <dbReference type="NCBI Taxonomy" id="652676"/>
    <lineage>
        <taxon>unclassified sequences</taxon>
        <taxon>metagenomes</taxon>
        <taxon>ecological metagenomes</taxon>
    </lineage>
</organism>
<dbReference type="InterPro" id="IPR003755">
    <property type="entry name" value="HPr(Ser)_kin/Pase"/>
</dbReference>
<evidence type="ECO:0000256" key="5">
    <source>
        <dbReference type="ARBA" id="ARBA00022679"/>
    </source>
</evidence>
<keyword evidence="5" id="KW-0808">Transferase</keyword>
<dbReference type="Pfam" id="PF02603">
    <property type="entry name" value="Hpr_kinase_N"/>
    <property type="match status" value="1"/>
</dbReference>
<evidence type="ECO:0000256" key="3">
    <source>
        <dbReference type="ARBA" id="ARBA00006883"/>
    </source>
</evidence>
<dbReference type="InterPro" id="IPR027417">
    <property type="entry name" value="P-loop_NTPase"/>
</dbReference>
<evidence type="ECO:0000256" key="7">
    <source>
        <dbReference type="ARBA" id="ARBA00022741"/>
    </source>
</evidence>
<keyword evidence="10" id="KW-0460">Magnesium</keyword>
<evidence type="ECO:0000256" key="12">
    <source>
        <dbReference type="ARBA" id="ARBA00047657"/>
    </source>
</evidence>
<keyword evidence="6" id="KW-0479">Metal-binding</keyword>
<feature type="domain" description="HPr(Ser) kinase/phosphorylase N-terminal" evidence="13">
    <location>
        <begin position="6"/>
        <end position="129"/>
    </location>
</feature>
<dbReference type="HAMAP" id="MF_01249">
    <property type="entry name" value="HPr_kinase"/>
    <property type="match status" value="1"/>
</dbReference>
<evidence type="ECO:0000256" key="1">
    <source>
        <dbReference type="ARBA" id="ARBA00001120"/>
    </source>
</evidence>
<dbReference type="SUPFAM" id="SSF53795">
    <property type="entry name" value="PEP carboxykinase-like"/>
    <property type="match status" value="1"/>
</dbReference>
<evidence type="ECO:0000256" key="9">
    <source>
        <dbReference type="ARBA" id="ARBA00022840"/>
    </source>
</evidence>
<comment type="cofactor">
    <cofactor evidence="2">
        <name>Mg(2+)</name>
        <dbReference type="ChEBI" id="CHEBI:18420"/>
    </cofactor>
</comment>
<feature type="domain" description="HPr kinase/phosphorylase C-terminal" evidence="14">
    <location>
        <begin position="137"/>
        <end position="306"/>
    </location>
</feature>
<evidence type="ECO:0000256" key="10">
    <source>
        <dbReference type="ARBA" id="ARBA00022842"/>
    </source>
</evidence>
<keyword evidence="9" id="KW-0067">ATP-binding</keyword>
<comment type="similarity">
    <text evidence="3">Belongs to the HPrK/P family.</text>
</comment>
<evidence type="ECO:0000259" key="13">
    <source>
        <dbReference type="Pfam" id="PF02603"/>
    </source>
</evidence>
<dbReference type="InterPro" id="IPR028979">
    <property type="entry name" value="Ser_kin/Pase_Hpr-like_N_sf"/>
</dbReference>
<keyword evidence="4" id="KW-0723">Serine/threonine-protein kinase</keyword>
<proteinExistence type="inferred from homology"/>
<name>A0A3B1B2M4_9ZZZZ</name>
<keyword evidence="11" id="KW-0511">Multifunctional enzyme</keyword>
<dbReference type="AlphaFoldDB" id="A0A3B1B2M4"/>
<dbReference type="InterPro" id="IPR011126">
    <property type="entry name" value="Hpr_kin/Pase_Hpr_N"/>
</dbReference>
<dbReference type="Gene3D" id="3.40.1390.20">
    <property type="entry name" value="HprK N-terminal domain-like"/>
    <property type="match status" value="1"/>
</dbReference>
<dbReference type="PANTHER" id="PTHR30305:SF1">
    <property type="entry name" value="HPR KINASE_PHOSPHORYLASE"/>
    <property type="match status" value="1"/>
</dbReference>
<dbReference type="SUPFAM" id="SSF75138">
    <property type="entry name" value="HprK N-terminal domain-like"/>
    <property type="match status" value="1"/>
</dbReference>
<comment type="catalytic activity">
    <reaction evidence="12">
        <text>[HPr protein]-O-phospho-L-serine + phosphate + H(+) = [HPr protein]-L-serine + diphosphate</text>
        <dbReference type="Rhea" id="RHEA:46604"/>
        <dbReference type="Rhea" id="RHEA-COMP:11602"/>
        <dbReference type="Rhea" id="RHEA-COMP:11603"/>
        <dbReference type="ChEBI" id="CHEBI:15378"/>
        <dbReference type="ChEBI" id="CHEBI:29999"/>
        <dbReference type="ChEBI" id="CHEBI:33019"/>
        <dbReference type="ChEBI" id="CHEBI:43474"/>
        <dbReference type="ChEBI" id="CHEBI:83421"/>
    </reaction>
</comment>
<comment type="catalytic activity">
    <reaction evidence="1">
        <text>[HPr protein]-L-serine + ATP = [HPr protein]-O-phospho-L-serine + ADP + H(+)</text>
        <dbReference type="Rhea" id="RHEA:46600"/>
        <dbReference type="Rhea" id="RHEA-COMP:11602"/>
        <dbReference type="Rhea" id="RHEA-COMP:11603"/>
        <dbReference type="ChEBI" id="CHEBI:15378"/>
        <dbReference type="ChEBI" id="CHEBI:29999"/>
        <dbReference type="ChEBI" id="CHEBI:30616"/>
        <dbReference type="ChEBI" id="CHEBI:83421"/>
        <dbReference type="ChEBI" id="CHEBI:456216"/>
    </reaction>
</comment>
<evidence type="ECO:0000256" key="6">
    <source>
        <dbReference type="ARBA" id="ARBA00022723"/>
    </source>
</evidence>
<evidence type="ECO:0000313" key="15">
    <source>
        <dbReference type="EMBL" id="VAW99326.1"/>
    </source>
</evidence>
<protein>
    <submittedName>
        <fullName evidence="15">HPr kinase/phosphorylase</fullName>
    </submittedName>
</protein>
<accession>A0A3B1B2M4</accession>
<dbReference type="GO" id="GO:0004674">
    <property type="term" value="F:protein serine/threonine kinase activity"/>
    <property type="evidence" value="ECO:0007669"/>
    <property type="project" value="UniProtKB-KW"/>
</dbReference>
<gene>
    <name evidence="15" type="ORF">MNBD_GAMMA22-1498</name>
</gene>
<dbReference type="GO" id="GO:0000155">
    <property type="term" value="F:phosphorelay sensor kinase activity"/>
    <property type="evidence" value="ECO:0007669"/>
    <property type="project" value="InterPro"/>
</dbReference>
<evidence type="ECO:0000256" key="8">
    <source>
        <dbReference type="ARBA" id="ARBA00022777"/>
    </source>
</evidence>
<dbReference type="InterPro" id="IPR011104">
    <property type="entry name" value="Hpr_kin/Pase_C"/>
</dbReference>
<dbReference type="CDD" id="cd01918">
    <property type="entry name" value="HprK_C"/>
    <property type="match status" value="1"/>
</dbReference>
<dbReference type="GO" id="GO:0006109">
    <property type="term" value="P:regulation of carbohydrate metabolic process"/>
    <property type="evidence" value="ECO:0007669"/>
    <property type="project" value="InterPro"/>
</dbReference>
<dbReference type="Gene3D" id="3.40.50.300">
    <property type="entry name" value="P-loop containing nucleotide triphosphate hydrolases"/>
    <property type="match status" value="1"/>
</dbReference>
<evidence type="ECO:0000259" key="14">
    <source>
        <dbReference type="Pfam" id="PF07475"/>
    </source>
</evidence>
<dbReference type="PANTHER" id="PTHR30305">
    <property type="entry name" value="PROTEIN YJDM-RELATED"/>
    <property type="match status" value="1"/>
</dbReference>
<reference evidence="15" key="1">
    <citation type="submission" date="2018-06" db="EMBL/GenBank/DDBJ databases">
        <authorList>
            <person name="Zhirakovskaya E."/>
        </authorList>
    </citation>
    <scope>NUCLEOTIDE SEQUENCE</scope>
</reference>
<dbReference type="FunFam" id="3.40.50.300:FF:000174">
    <property type="entry name" value="HPr kinase/phosphorylase"/>
    <property type="match status" value="1"/>
</dbReference>
<keyword evidence="8 15" id="KW-0418">Kinase</keyword>
<dbReference type="GO" id="GO:0046872">
    <property type="term" value="F:metal ion binding"/>
    <property type="evidence" value="ECO:0007669"/>
    <property type="project" value="UniProtKB-KW"/>
</dbReference>
<dbReference type="Pfam" id="PF07475">
    <property type="entry name" value="Hpr_kinase_C"/>
    <property type="match status" value="1"/>
</dbReference>
<evidence type="ECO:0000256" key="11">
    <source>
        <dbReference type="ARBA" id="ARBA00023268"/>
    </source>
</evidence>
<evidence type="ECO:0000256" key="2">
    <source>
        <dbReference type="ARBA" id="ARBA00001946"/>
    </source>
</evidence>
<dbReference type="GO" id="GO:0005524">
    <property type="term" value="F:ATP binding"/>
    <property type="evidence" value="ECO:0007669"/>
    <property type="project" value="UniProtKB-KW"/>
</dbReference>
<sequence>MSKRLTAQRLYKDFKSRLSLSWVTDKKSDKRADSIIAPENQQRSLIGHLNLIRPNYIQIIGVSEFEYLKSLGKNSRQDALETLFVHTPVIVILADSIPEFNELIICSKLSGTPILKSSENSINIIDTIQYDYSGIFSGQTNMHGVFMEVMGIGVLLTGESNIGKSELALALISRGHRLIADDSPEFIRDAPDVITGSCPSVLKDFLEVRGLGLLNIRAMYGDNSIVPNKRLRLIIHLAELTISESQEIDRLGSKYHSITILNVEIPKTVIPVAPGRHLAVIVEAAVRNQVLVMNGYDASSDFIQRQQNIILNKN</sequence>
<keyword evidence="7" id="KW-0547">Nucleotide-binding</keyword>
<dbReference type="EMBL" id="UOFS01000039">
    <property type="protein sequence ID" value="VAW99326.1"/>
    <property type="molecule type" value="Genomic_DNA"/>
</dbReference>
<dbReference type="NCBIfam" id="TIGR00679">
    <property type="entry name" value="hpr-ser"/>
    <property type="match status" value="1"/>
</dbReference>
<evidence type="ECO:0000256" key="4">
    <source>
        <dbReference type="ARBA" id="ARBA00022527"/>
    </source>
</evidence>